<evidence type="ECO:0000313" key="2">
    <source>
        <dbReference type="Proteomes" id="UP000286715"/>
    </source>
</evidence>
<dbReference type="AlphaFoldDB" id="A0A401XIJ5"/>
<organism evidence="1 2">
    <name type="scientific">Thermaurantimonas aggregans</name>
    <dbReference type="NCBI Taxonomy" id="2173829"/>
    <lineage>
        <taxon>Bacteria</taxon>
        <taxon>Pseudomonadati</taxon>
        <taxon>Bacteroidota</taxon>
        <taxon>Flavobacteriia</taxon>
        <taxon>Flavobacteriales</taxon>
        <taxon>Schleiferiaceae</taxon>
        <taxon>Thermaurantimonas</taxon>
    </lineage>
</organism>
<proteinExistence type="predicted"/>
<name>A0A401XIJ5_9FLAO</name>
<comment type="caution">
    <text evidence="1">The sequence shown here is derived from an EMBL/GenBank/DDBJ whole genome shotgun (WGS) entry which is preliminary data.</text>
</comment>
<gene>
    <name evidence="1" type="ORF">JCM31826_03390</name>
</gene>
<keyword evidence="2" id="KW-1185">Reference proteome</keyword>
<sequence length="47" mass="5187">MIGGILKYVIKKELKAAAIGMLTFTNGLEFCKVPDAKKLQLPQKLPK</sequence>
<dbReference type="Proteomes" id="UP000286715">
    <property type="component" value="Unassembled WGS sequence"/>
</dbReference>
<protein>
    <submittedName>
        <fullName evidence="1">Uncharacterized protein</fullName>
    </submittedName>
</protein>
<dbReference type="EMBL" id="BHZE01000002">
    <property type="protein sequence ID" value="GCD76857.1"/>
    <property type="molecule type" value="Genomic_DNA"/>
</dbReference>
<evidence type="ECO:0000313" key="1">
    <source>
        <dbReference type="EMBL" id="GCD76857.1"/>
    </source>
</evidence>
<accession>A0A401XIJ5</accession>
<reference evidence="1 2" key="1">
    <citation type="submission" date="2018-11" db="EMBL/GenBank/DDBJ databases">
        <title>Schleiferia aggregans sp. nov., a moderately thermophilic heterotrophic bacterium isolated from microbial mats at a terrestrial hot spring.</title>
        <authorList>
            <person name="Iino T."/>
            <person name="Ohkuma M."/>
            <person name="Haruta S."/>
        </authorList>
    </citation>
    <scope>NUCLEOTIDE SEQUENCE [LARGE SCALE GENOMIC DNA]</scope>
    <source>
        <strain evidence="1 2">LA</strain>
    </source>
</reference>